<evidence type="ECO:0000313" key="2">
    <source>
        <dbReference type="Proteomes" id="UP000616769"/>
    </source>
</evidence>
<dbReference type="VEuPathDB" id="VectorBase:SSCA005306"/>
<dbReference type="EMBL" id="JXLN01011263">
    <property type="protein sequence ID" value="KPM07038.1"/>
    <property type="molecule type" value="Genomic_DNA"/>
</dbReference>
<accession>A0A132A7T9</accession>
<protein>
    <submittedName>
        <fullName evidence="1">Uncharacterized protein</fullName>
    </submittedName>
</protein>
<comment type="caution">
    <text evidence="1">The sequence shown here is derived from an EMBL/GenBank/DDBJ whole genome shotgun (WGS) entry which is preliminary data.</text>
</comment>
<gene>
    <name evidence="1" type="ORF">QR98_0055200</name>
</gene>
<sequence>MNNNAVTERNASTKVSTKVCLYPESLCASGPRTNGPSILINPDNKLIQVHSDQRYFFGETIKDIFASLTNSTNSFKNGREIANEIYIKLGRNS</sequence>
<proteinExistence type="predicted"/>
<dbReference type="Proteomes" id="UP000616769">
    <property type="component" value="Unassembled WGS sequence"/>
</dbReference>
<organism evidence="1 2">
    <name type="scientific">Sarcoptes scabiei</name>
    <name type="common">Itch mite</name>
    <name type="synonym">Acarus scabiei</name>
    <dbReference type="NCBI Taxonomy" id="52283"/>
    <lineage>
        <taxon>Eukaryota</taxon>
        <taxon>Metazoa</taxon>
        <taxon>Ecdysozoa</taxon>
        <taxon>Arthropoda</taxon>
        <taxon>Chelicerata</taxon>
        <taxon>Arachnida</taxon>
        <taxon>Acari</taxon>
        <taxon>Acariformes</taxon>
        <taxon>Sarcoptiformes</taxon>
        <taxon>Astigmata</taxon>
        <taxon>Psoroptidia</taxon>
        <taxon>Sarcoptoidea</taxon>
        <taxon>Sarcoptidae</taxon>
        <taxon>Sarcoptinae</taxon>
        <taxon>Sarcoptes</taxon>
    </lineage>
</organism>
<reference evidence="1 2" key="1">
    <citation type="journal article" date="2015" name="Parasit. Vectors">
        <title>Draft genome of the scabies mite.</title>
        <authorList>
            <person name="Rider S.D.Jr."/>
            <person name="Morgan M.S."/>
            <person name="Arlian L.G."/>
        </authorList>
    </citation>
    <scope>NUCLEOTIDE SEQUENCE [LARGE SCALE GENOMIC DNA]</scope>
    <source>
        <strain evidence="1">Arlian Lab</strain>
    </source>
</reference>
<dbReference type="AlphaFoldDB" id="A0A132A7T9"/>
<evidence type="ECO:0000313" key="1">
    <source>
        <dbReference type="EMBL" id="KPM07038.1"/>
    </source>
</evidence>
<name>A0A132A7T9_SARSC</name>